<dbReference type="InterPro" id="IPR037232">
    <property type="entry name" value="NADH_quin_OxRdtase_su_C/D-like"/>
</dbReference>
<comment type="similarity">
    <text evidence="1">Belongs to the complex I 30 kDa subunit family.</text>
</comment>
<dbReference type="AlphaFoldDB" id="X1LE45"/>
<sequence length="172" mass="20366">MKLLKEKLESIFSVIQVSILEQDRLIISAQKDAVLSILSFLKGKGYTHLALISCVDWLEEKEFELVYVLSAYMQKDNGYTDKEKTNIILKTRISRENPEFLTVISIFKNAEPYEREIHEFYGIDFKGHPRLTPLFLEREYKMPPFRKDFDTREYVKEVFDKIPFVENKDGKK</sequence>
<accession>X1LE45</accession>
<evidence type="ECO:0000313" key="3">
    <source>
        <dbReference type="EMBL" id="GAI17378.1"/>
    </source>
</evidence>
<dbReference type="PANTHER" id="PTHR10884">
    <property type="entry name" value="NADH DEHYDROGENASE UBIQUINONE IRON-SULFUR PROTEIN 3"/>
    <property type="match status" value="1"/>
</dbReference>
<protein>
    <recommendedName>
        <fullName evidence="2">NADH:ubiquinone oxidoreductase 30kDa subunit domain-containing protein</fullName>
    </recommendedName>
</protein>
<dbReference type="Pfam" id="PF00329">
    <property type="entry name" value="Complex1_30kDa"/>
    <property type="match status" value="1"/>
</dbReference>
<name>X1LE45_9ZZZZ</name>
<proteinExistence type="inferred from homology"/>
<gene>
    <name evidence="3" type="ORF">S06H3_16613</name>
</gene>
<evidence type="ECO:0000256" key="1">
    <source>
        <dbReference type="ARBA" id="ARBA00007569"/>
    </source>
</evidence>
<dbReference type="Gene3D" id="3.30.460.80">
    <property type="entry name" value="NADH:ubiquinone oxidoreductase, 30kDa subunit"/>
    <property type="match status" value="1"/>
</dbReference>
<reference evidence="3" key="1">
    <citation type="journal article" date="2014" name="Front. Microbiol.">
        <title>High frequency of phylogenetically diverse reductive dehalogenase-homologous genes in deep subseafloor sedimentary metagenomes.</title>
        <authorList>
            <person name="Kawai M."/>
            <person name="Futagami T."/>
            <person name="Toyoda A."/>
            <person name="Takaki Y."/>
            <person name="Nishi S."/>
            <person name="Hori S."/>
            <person name="Arai W."/>
            <person name="Tsubouchi T."/>
            <person name="Morono Y."/>
            <person name="Uchiyama I."/>
            <person name="Ito T."/>
            <person name="Fujiyama A."/>
            <person name="Inagaki F."/>
            <person name="Takami H."/>
        </authorList>
    </citation>
    <scope>NUCLEOTIDE SEQUENCE</scope>
    <source>
        <strain evidence="3">Expedition CK06-06</strain>
    </source>
</reference>
<dbReference type="InterPro" id="IPR001268">
    <property type="entry name" value="NADH_UbQ_OxRdtase_30kDa_su"/>
</dbReference>
<dbReference type="PANTHER" id="PTHR10884:SF14">
    <property type="entry name" value="NADH DEHYDROGENASE [UBIQUINONE] IRON-SULFUR PROTEIN 3, MITOCHONDRIAL"/>
    <property type="match status" value="1"/>
</dbReference>
<dbReference type="SUPFAM" id="SSF143243">
    <property type="entry name" value="Nqo5-like"/>
    <property type="match status" value="1"/>
</dbReference>
<organism evidence="3">
    <name type="scientific">marine sediment metagenome</name>
    <dbReference type="NCBI Taxonomy" id="412755"/>
    <lineage>
        <taxon>unclassified sequences</taxon>
        <taxon>metagenomes</taxon>
        <taxon>ecological metagenomes</taxon>
    </lineage>
</organism>
<feature type="domain" description="NADH:ubiquinone oxidoreductase 30kDa subunit" evidence="2">
    <location>
        <begin position="29"/>
        <end position="154"/>
    </location>
</feature>
<dbReference type="EMBL" id="BARV01008231">
    <property type="protein sequence ID" value="GAI17378.1"/>
    <property type="molecule type" value="Genomic_DNA"/>
</dbReference>
<evidence type="ECO:0000259" key="2">
    <source>
        <dbReference type="Pfam" id="PF00329"/>
    </source>
</evidence>
<dbReference type="GO" id="GO:0008137">
    <property type="term" value="F:NADH dehydrogenase (ubiquinone) activity"/>
    <property type="evidence" value="ECO:0007669"/>
    <property type="project" value="InterPro"/>
</dbReference>
<comment type="caution">
    <text evidence="3">The sequence shown here is derived from an EMBL/GenBank/DDBJ whole genome shotgun (WGS) entry which is preliminary data.</text>
</comment>